<dbReference type="Gene3D" id="1.20.5.170">
    <property type="match status" value="1"/>
</dbReference>
<proteinExistence type="inferred from homology"/>
<keyword evidence="6" id="KW-1185">Reference proteome</keyword>
<evidence type="ECO:0000313" key="6">
    <source>
        <dbReference type="Proteomes" id="UP001056012"/>
    </source>
</evidence>
<dbReference type="GO" id="GO:0010772">
    <property type="term" value="P:meiotic DNA recombinase assembly involved in reciprocal meiotic recombination"/>
    <property type="evidence" value="ECO:0007669"/>
    <property type="project" value="TreeGrafter"/>
</dbReference>
<evidence type="ECO:0008006" key="7">
    <source>
        <dbReference type="Google" id="ProtNLM"/>
    </source>
</evidence>
<dbReference type="PANTHER" id="PTHR28529">
    <property type="entry name" value="DNA REPAIR PROTEIN SWI5 HOMOLOG"/>
    <property type="match status" value="1"/>
</dbReference>
<keyword evidence="2" id="KW-0227">DNA damage</keyword>
<feature type="compositionally biased region" description="Acidic residues" evidence="4">
    <location>
        <begin position="12"/>
        <end position="21"/>
    </location>
</feature>
<evidence type="ECO:0000313" key="5">
    <source>
        <dbReference type="EMBL" id="USP75773.1"/>
    </source>
</evidence>
<name>A0A9Q9DQ09_CURCL</name>
<dbReference type="GO" id="GO:0032798">
    <property type="term" value="C:Swi5-Sfr1 complex"/>
    <property type="evidence" value="ECO:0007669"/>
    <property type="project" value="TreeGrafter"/>
</dbReference>
<protein>
    <recommendedName>
        <fullName evidence="7">Swi5-domain-containing protein</fullName>
    </recommendedName>
</protein>
<dbReference type="GO" id="GO:0000709">
    <property type="term" value="P:meiotic joint molecule formation"/>
    <property type="evidence" value="ECO:0007669"/>
    <property type="project" value="TreeGrafter"/>
</dbReference>
<dbReference type="Proteomes" id="UP001056012">
    <property type="component" value="Chromosome 2"/>
</dbReference>
<feature type="region of interest" description="Disordered" evidence="4">
    <location>
        <begin position="324"/>
        <end position="423"/>
    </location>
</feature>
<dbReference type="PANTHER" id="PTHR28529:SF2">
    <property type="entry name" value="DNA REPAIR PROTEIN SWI5 HOMOLOG"/>
    <property type="match status" value="1"/>
</dbReference>
<organism evidence="5 6">
    <name type="scientific">Curvularia clavata</name>
    <dbReference type="NCBI Taxonomy" id="95742"/>
    <lineage>
        <taxon>Eukaryota</taxon>
        <taxon>Fungi</taxon>
        <taxon>Dikarya</taxon>
        <taxon>Ascomycota</taxon>
        <taxon>Pezizomycotina</taxon>
        <taxon>Dothideomycetes</taxon>
        <taxon>Pleosporomycetidae</taxon>
        <taxon>Pleosporales</taxon>
        <taxon>Pleosporineae</taxon>
        <taxon>Pleosporaceae</taxon>
        <taxon>Curvularia</taxon>
    </lineage>
</organism>
<dbReference type="GO" id="GO:0034974">
    <property type="term" value="C:Swi5-Swi2 complex"/>
    <property type="evidence" value="ECO:0007669"/>
    <property type="project" value="TreeGrafter"/>
</dbReference>
<dbReference type="VEuPathDB" id="FungiDB:yc1106_03047"/>
<comment type="similarity">
    <text evidence="1">Belongs to the SWI5/SAE3 family.</text>
</comment>
<feature type="compositionally biased region" description="Polar residues" evidence="4">
    <location>
        <begin position="402"/>
        <end position="423"/>
    </location>
</feature>
<evidence type="ECO:0000256" key="3">
    <source>
        <dbReference type="ARBA" id="ARBA00023204"/>
    </source>
</evidence>
<evidence type="ECO:0000256" key="2">
    <source>
        <dbReference type="ARBA" id="ARBA00022763"/>
    </source>
</evidence>
<accession>A0A9Q9DQ09</accession>
<gene>
    <name evidence="5" type="ORF">yc1106_03047</name>
</gene>
<reference evidence="5" key="1">
    <citation type="submission" date="2021-12" db="EMBL/GenBank/DDBJ databases">
        <title>Curvularia clavata genome.</title>
        <authorList>
            <person name="Cao Y."/>
        </authorList>
    </citation>
    <scope>NUCLEOTIDE SEQUENCE</scope>
    <source>
        <strain evidence="5">Yc1106</strain>
    </source>
</reference>
<dbReference type="OrthoDB" id="255837at2759"/>
<feature type="region of interest" description="Disordered" evidence="4">
    <location>
        <begin position="1"/>
        <end position="74"/>
    </location>
</feature>
<sequence>MFRVAPPAGSDDNGDDRDDGENGNALRREEFQSGIERVPRQESGGEGGWRARRPPVDAITRSSAPPISAGMAIHEGVTEIADSDEEPMTSSPFVGADDAADKLPAMASDQPQELQDALQKLHSKHQVLGQDDVKSTPQSTAALGVDRCGAQADFDASNTDHTDVKPKVAIHSQMNPPGFAPETVLVPVANSSMRQLPSPPPGRTQPCTAAHALDGSSAPKDARSKFAEDMTITCDSEAHDGRTHAGPTHVVSNGSSQSRSEDIRQHQNAIEYSDIIYPSENAVHRSQAMGISDTTRALAAAATNSLPPTTLGLTGLVSTPAPSKEGIAIHPGPDSNHIQDQKLPMNGGDCRPDITSRGPTVKTEEASPFTPQIRTVPPQEASQPSEASQGLGTGDTGTETTCESQRQAPIGASPTTMLTSSSKTSQDITLSELKAQKASLLASLRSLPAIQVLIEEMASSDTGVDGGCDEPTDADIMSAANKVVKQHIKLLHEYNELKDVGQGLMGLIADQRGTRIVEVQEEFGVDAKD</sequence>
<evidence type="ECO:0000256" key="4">
    <source>
        <dbReference type="SAM" id="MobiDB-lite"/>
    </source>
</evidence>
<feature type="region of interest" description="Disordered" evidence="4">
    <location>
        <begin position="192"/>
        <end position="220"/>
    </location>
</feature>
<dbReference type="Pfam" id="PF07061">
    <property type="entry name" value="Swi5"/>
    <property type="match status" value="1"/>
</dbReference>
<dbReference type="AlphaFoldDB" id="A0A9Q9DQ09"/>
<evidence type="ECO:0000256" key="1">
    <source>
        <dbReference type="ARBA" id="ARBA00008060"/>
    </source>
</evidence>
<dbReference type="EMBL" id="CP089275">
    <property type="protein sequence ID" value="USP75773.1"/>
    <property type="molecule type" value="Genomic_DNA"/>
</dbReference>
<keyword evidence="3" id="KW-0234">DNA repair</keyword>
<feature type="region of interest" description="Disordered" evidence="4">
    <location>
        <begin position="237"/>
        <end position="264"/>
    </location>
</feature>
<dbReference type="InterPro" id="IPR010760">
    <property type="entry name" value="DNA-repair_Swi5"/>
</dbReference>